<feature type="region of interest" description="Disordered" evidence="2">
    <location>
        <begin position="161"/>
        <end position="200"/>
    </location>
</feature>
<dbReference type="InterPro" id="IPR036365">
    <property type="entry name" value="PGBD-like_sf"/>
</dbReference>
<evidence type="ECO:0000313" key="4">
    <source>
        <dbReference type="EMBL" id="GAA1069012.1"/>
    </source>
</evidence>
<sequence>MLLVTRAQWGAQPPKSAWRFVDTTQGVKIHYEGTEVPSDLPDHHERCAGRVRAIQAAHLADPVQNWIDIAYNAVVCPHGDVFEGRGLHHETGANGNQPLNLAHYAVCGMVGDSGLTQPTDAMLGGLRDAIEWLRQLGGAGQEIKGHRDGYATDCPGTPLYAWVQAGAPRPGGSGSGPGPGSGGGRSGGGAPPGPTAPAWPQEYLSLQDPLLHDDNVRTWQQRMADRGWPIGVDGWYGQQSHDTCVQFQQDSTSNGWPLTADGIVGPATWRATWERPVS</sequence>
<dbReference type="InterPro" id="IPR002502">
    <property type="entry name" value="Amidase_domain"/>
</dbReference>
<dbReference type="Pfam" id="PF01471">
    <property type="entry name" value="PG_binding_1"/>
    <property type="match status" value="1"/>
</dbReference>
<dbReference type="PANTHER" id="PTHR11022">
    <property type="entry name" value="PEPTIDOGLYCAN RECOGNITION PROTEIN"/>
    <property type="match status" value="1"/>
</dbReference>
<dbReference type="InterPro" id="IPR015510">
    <property type="entry name" value="PGRP"/>
</dbReference>
<dbReference type="SMART" id="SM00701">
    <property type="entry name" value="PGRP"/>
    <property type="match status" value="1"/>
</dbReference>
<evidence type="ECO:0000313" key="5">
    <source>
        <dbReference type="Proteomes" id="UP001500037"/>
    </source>
</evidence>
<dbReference type="CDD" id="cd06583">
    <property type="entry name" value="PGRP"/>
    <property type="match status" value="1"/>
</dbReference>
<organism evidence="4 5">
    <name type="scientific">Kitasatospora nipponensis</name>
    <dbReference type="NCBI Taxonomy" id="258049"/>
    <lineage>
        <taxon>Bacteria</taxon>
        <taxon>Bacillati</taxon>
        <taxon>Actinomycetota</taxon>
        <taxon>Actinomycetes</taxon>
        <taxon>Kitasatosporales</taxon>
        <taxon>Streptomycetaceae</taxon>
        <taxon>Kitasatospora</taxon>
    </lineage>
</organism>
<dbReference type="SUPFAM" id="SSF47090">
    <property type="entry name" value="PGBD-like"/>
    <property type="match status" value="1"/>
</dbReference>
<reference evidence="4 5" key="1">
    <citation type="journal article" date="2019" name="Int. J. Syst. Evol. Microbiol.">
        <title>The Global Catalogue of Microorganisms (GCM) 10K type strain sequencing project: providing services to taxonomists for standard genome sequencing and annotation.</title>
        <authorList>
            <consortium name="The Broad Institute Genomics Platform"/>
            <consortium name="The Broad Institute Genome Sequencing Center for Infectious Disease"/>
            <person name="Wu L."/>
            <person name="Ma J."/>
        </authorList>
    </citation>
    <scope>NUCLEOTIDE SEQUENCE [LARGE SCALE GENOMIC DNA]</scope>
    <source>
        <strain evidence="4 5">JCM 13004</strain>
    </source>
</reference>
<dbReference type="InterPro" id="IPR036366">
    <property type="entry name" value="PGBDSf"/>
</dbReference>
<gene>
    <name evidence="4" type="ORF">GCM10009665_75430</name>
</gene>
<comment type="similarity">
    <text evidence="1">Belongs to the N-acetylmuramoyl-L-alanine amidase 2 family.</text>
</comment>
<protein>
    <recommendedName>
        <fullName evidence="3">Peptidoglycan recognition protein family domain-containing protein</fullName>
    </recommendedName>
</protein>
<dbReference type="Proteomes" id="UP001500037">
    <property type="component" value="Unassembled WGS sequence"/>
</dbReference>
<dbReference type="EMBL" id="BAAALF010000297">
    <property type="protein sequence ID" value="GAA1069012.1"/>
    <property type="molecule type" value="Genomic_DNA"/>
</dbReference>
<evidence type="ECO:0000256" key="1">
    <source>
        <dbReference type="ARBA" id="ARBA00007553"/>
    </source>
</evidence>
<evidence type="ECO:0000256" key="2">
    <source>
        <dbReference type="SAM" id="MobiDB-lite"/>
    </source>
</evidence>
<feature type="domain" description="Peptidoglycan recognition protein family" evidence="3">
    <location>
        <begin position="1"/>
        <end position="150"/>
    </location>
</feature>
<name>A0ABN1T7L0_9ACTN</name>
<dbReference type="PANTHER" id="PTHR11022:SF41">
    <property type="entry name" value="PEPTIDOGLYCAN-RECOGNITION PROTEIN LC-RELATED"/>
    <property type="match status" value="1"/>
</dbReference>
<dbReference type="InterPro" id="IPR006619">
    <property type="entry name" value="PGRP_domain_met/bac"/>
</dbReference>
<feature type="compositionally biased region" description="Gly residues" evidence="2">
    <location>
        <begin position="169"/>
        <end position="190"/>
    </location>
</feature>
<comment type="caution">
    <text evidence="4">The sequence shown here is derived from an EMBL/GenBank/DDBJ whole genome shotgun (WGS) entry which is preliminary data.</text>
</comment>
<dbReference type="SUPFAM" id="SSF55846">
    <property type="entry name" value="N-acetylmuramoyl-L-alanine amidase-like"/>
    <property type="match status" value="1"/>
</dbReference>
<dbReference type="Gene3D" id="3.40.80.10">
    <property type="entry name" value="Peptidoglycan recognition protein-like"/>
    <property type="match status" value="1"/>
</dbReference>
<evidence type="ECO:0000259" key="3">
    <source>
        <dbReference type="SMART" id="SM00701"/>
    </source>
</evidence>
<accession>A0ABN1T7L0</accession>
<dbReference type="InterPro" id="IPR002477">
    <property type="entry name" value="Peptidoglycan-bd-like"/>
</dbReference>
<proteinExistence type="inferred from homology"/>
<dbReference type="Gene3D" id="1.10.101.10">
    <property type="entry name" value="PGBD-like superfamily/PGBD"/>
    <property type="match status" value="1"/>
</dbReference>
<dbReference type="InterPro" id="IPR036505">
    <property type="entry name" value="Amidase/PGRP_sf"/>
</dbReference>
<keyword evidence="5" id="KW-1185">Reference proteome</keyword>
<dbReference type="RefSeq" id="WP_344446794.1">
    <property type="nucleotide sequence ID" value="NZ_BAAALF010000297.1"/>
</dbReference>